<protein>
    <submittedName>
        <fullName evidence="1">Uncharacterized protein</fullName>
    </submittedName>
</protein>
<dbReference type="RefSeq" id="WP_091473334.1">
    <property type="nucleotide sequence ID" value="NZ_FOIT01000001.1"/>
</dbReference>
<name>A0A662Z394_9STAP</name>
<evidence type="ECO:0000313" key="1">
    <source>
        <dbReference type="EMBL" id="SEV83663.1"/>
    </source>
</evidence>
<dbReference type="Proteomes" id="UP000243605">
    <property type="component" value="Unassembled WGS sequence"/>
</dbReference>
<keyword evidence="2" id="KW-1185">Reference proteome</keyword>
<sequence length="239" mass="27747">MPRWYSVLTLLLVFFLSGCLYPESERQANTPPDETQINQVQQAIEQYQENTDGLLPIKTIEAPDEYMKYQIEFERLVPNYISDRPTNSFEAGGTYQYVIIDAEEDPQVKLADLELFEALRSLQLRIQGMGPHVELGEQIGPNVYALDLEYYELDENPTVRSPYTDNLLNVYYSGGQQWVIDYRSDIGHIINDQELTFETGDDVREILYEYTPIVPVFSPEITVDENNEPIFMTNQHKNR</sequence>
<reference evidence="1 2" key="1">
    <citation type="submission" date="2016-10" db="EMBL/GenBank/DDBJ databases">
        <authorList>
            <person name="Varghese N."/>
            <person name="Submissions S."/>
        </authorList>
    </citation>
    <scope>NUCLEOTIDE SEQUENCE [LARGE SCALE GENOMIC DNA]</scope>
    <source>
        <strain evidence="1 2">IBRC-M10081</strain>
    </source>
</reference>
<organism evidence="1 2">
    <name type="scientific">Aliicoccus persicus</name>
    <dbReference type="NCBI Taxonomy" id="930138"/>
    <lineage>
        <taxon>Bacteria</taxon>
        <taxon>Bacillati</taxon>
        <taxon>Bacillota</taxon>
        <taxon>Bacilli</taxon>
        <taxon>Bacillales</taxon>
        <taxon>Staphylococcaceae</taxon>
        <taxon>Aliicoccus</taxon>
    </lineage>
</organism>
<accession>A0A662Z394</accession>
<dbReference type="OrthoDB" id="2449131at2"/>
<evidence type="ECO:0000313" key="2">
    <source>
        <dbReference type="Proteomes" id="UP000243605"/>
    </source>
</evidence>
<dbReference type="PROSITE" id="PS51257">
    <property type="entry name" value="PROKAR_LIPOPROTEIN"/>
    <property type="match status" value="1"/>
</dbReference>
<gene>
    <name evidence="1" type="ORF">SAMN05192557_0361</name>
</gene>
<proteinExistence type="predicted"/>
<dbReference type="EMBL" id="FOIT01000001">
    <property type="protein sequence ID" value="SEV83663.1"/>
    <property type="molecule type" value="Genomic_DNA"/>
</dbReference>
<dbReference type="AlphaFoldDB" id="A0A662Z394"/>